<sequence>MVLFRWIFGLPFAGLVTAALFFMMAQLIKDRYEPYPDPKPSPKIRITADESVDDHEKKTHKPKALPDSEPPLNLDLSPKRSRPDGTKFRPEPKQIEKTPPGDTGIFSAATIRTSPLYPEGCRSRGASGVVIVQFDVTPEGNVTNAQVIESPDRCFNRPVLKSVSGWKYPPAKSGAGMRYGYVETFNFQLVE</sequence>
<dbReference type="PRINTS" id="PR01374">
    <property type="entry name" value="TONBPROTEIN"/>
</dbReference>
<dbReference type="Proteomes" id="UP001560685">
    <property type="component" value="Unassembled WGS sequence"/>
</dbReference>
<evidence type="ECO:0000256" key="3">
    <source>
        <dbReference type="ARBA" id="ARBA00022448"/>
    </source>
</evidence>
<name>A0ABV3Z3E1_9PROT</name>
<organism evidence="13 14">
    <name type="scientific">Hyphococcus lacteus</name>
    <dbReference type="NCBI Taxonomy" id="3143536"/>
    <lineage>
        <taxon>Bacteria</taxon>
        <taxon>Pseudomonadati</taxon>
        <taxon>Pseudomonadota</taxon>
        <taxon>Alphaproteobacteria</taxon>
        <taxon>Parvularculales</taxon>
        <taxon>Parvularculaceae</taxon>
        <taxon>Hyphococcus</taxon>
    </lineage>
</organism>
<keyword evidence="8 10" id="KW-1133">Transmembrane helix</keyword>
<evidence type="ECO:0000256" key="4">
    <source>
        <dbReference type="ARBA" id="ARBA00022475"/>
    </source>
</evidence>
<dbReference type="InterPro" id="IPR006260">
    <property type="entry name" value="TonB/TolA_C"/>
</dbReference>
<evidence type="ECO:0000256" key="10">
    <source>
        <dbReference type="RuleBase" id="RU362123"/>
    </source>
</evidence>
<comment type="caution">
    <text evidence="13">The sequence shown here is derived from an EMBL/GenBank/DDBJ whole genome shotgun (WGS) entry which is preliminary data.</text>
</comment>
<dbReference type="Pfam" id="PF03544">
    <property type="entry name" value="TonB_C"/>
    <property type="match status" value="1"/>
</dbReference>
<comment type="function">
    <text evidence="10">Interacts with outer membrane receptor proteins that carry out high-affinity binding and energy dependent uptake into the periplasmic space of specific substrates. It could act to transduce energy from the cytoplasmic membrane to specific energy-requiring processes in the outer membrane, resulting in the release into the periplasm of ligands bound by these outer membrane proteins.</text>
</comment>
<evidence type="ECO:0000256" key="11">
    <source>
        <dbReference type="SAM" id="MobiDB-lite"/>
    </source>
</evidence>
<keyword evidence="9 10" id="KW-0472">Membrane</keyword>
<evidence type="ECO:0000256" key="8">
    <source>
        <dbReference type="ARBA" id="ARBA00022989"/>
    </source>
</evidence>
<evidence type="ECO:0000313" key="13">
    <source>
        <dbReference type="EMBL" id="MEX6633309.1"/>
    </source>
</evidence>
<keyword evidence="5 10" id="KW-0997">Cell inner membrane</keyword>
<feature type="compositionally biased region" description="Basic and acidic residues" evidence="11">
    <location>
        <begin position="77"/>
        <end position="96"/>
    </location>
</feature>
<dbReference type="SUPFAM" id="SSF74653">
    <property type="entry name" value="TolA/TonB C-terminal domain"/>
    <property type="match status" value="1"/>
</dbReference>
<evidence type="ECO:0000256" key="7">
    <source>
        <dbReference type="ARBA" id="ARBA00022927"/>
    </source>
</evidence>
<dbReference type="InterPro" id="IPR003538">
    <property type="entry name" value="TonB"/>
</dbReference>
<evidence type="ECO:0000256" key="2">
    <source>
        <dbReference type="ARBA" id="ARBA00006555"/>
    </source>
</evidence>
<keyword evidence="6 10" id="KW-0812">Transmembrane</keyword>
<keyword evidence="10" id="KW-0735">Signal-anchor</keyword>
<accession>A0ABV3Z3E1</accession>
<evidence type="ECO:0000256" key="5">
    <source>
        <dbReference type="ARBA" id="ARBA00022519"/>
    </source>
</evidence>
<feature type="transmembrane region" description="Helical" evidence="10">
    <location>
        <begin position="6"/>
        <end position="25"/>
    </location>
</feature>
<evidence type="ECO:0000256" key="9">
    <source>
        <dbReference type="ARBA" id="ARBA00023136"/>
    </source>
</evidence>
<keyword evidence="3 10" id="KW-0813">Transport</keyword>
<dbReference type="InterPro" id="IPR037682">
    <property type="entry name" value="TonB_C"/>
</dbReference>
<gene>
    <name evidence="13" type="ORF">ABFZ84_07075</name>
</gene>
<reference evidence="13 14" key="1">
    <citation type="submission" date="2024-05" db="EMBL/GenBank/DDBJ databases">
        <title>Three bacterial strains, DH-69, EH-24, and ECK-19 isolated from coastal sediments.</title>
        <authorList>
            <person name="Ye Y.-Q."/>
            <person name="Du Z.-J."/>
        </authorList>
    </citation>
    <scope>NUCLEOTIDE SEQUENCE [LARGE SCALE GENOMIC DNA]</scope>
    <source>
        <strain evidence="13 14">ECK-19</strain>
    </source>
</reference>
<evidence type="ECO:0000313" key="14">
    <source>
        <dbReference type="Proteomes" id="UP001560685"/>
    </source>
</evidence>
<dbReference type="EMBL" id="JBEHZE010000001">
    <property type="protein sequence ID" value="MEX6633309.1"/>
    <property type="molecule type" value="Genomic_DNA"/>
</dbReference>
<comment type="subcellular location">
    <subcellularLocation>
        <location evidence="1 10">Cell inner membrane</location>
        <topology evidence="1 10">Single-pass membrane protein</topology>
        <orientation evidence="1 10">Periplasmic side</orientation>
    </subcellularLocation>
</comment>
<dbReference type="PANTHER" id="PTHR33446">
    <property type="entry name" value="PROTEIN TONB-RELATED"/>
    <property type="match status" value="1"/>
</dbReference>
<evidence type="ECO:0000259" key="12">
    <source>
        <dbReference type="PROSITE" id="PS52015"/>
    </source>
</evidence>
<dbReference type="Gene3D" id="3.30.2420.10">
    <property type="entry name" value="TonB"/>
    <property type="match status" value="1"/>
</dbReference>
<feature type="region of interest" description="Disordered" evidence="11">
    <location>
        <begin position="33"/>
        <end position="105"/>
    </location>
</feature>
<dbReference type="NCBIfam" id="TIGR01352">
    <property type="entry name" value="tonB_Cterm"/>
    <property type="match status" value="1"/>
</dbReference>
<dbReference type="RefSeq" id="WP_369313264.1">
    <property type="nucleotide sequence ID" value="NZ_JBEHZE010000001.1"/>
</dbReference>
<keyword evidence="4 10" id="KW-1003">Cell membrane</keyword>
<comment type="similarity">
    <text evidence="2 10">Belongs to the TonB family.</text>
</comment>
<proteinExistence type="inferred from homology"/>
<dbReference type="InterPro" id="IPR051045">
    <property type="entry name" value="TonB-dependent_transducer"/>
</dbReference>
<evidence type="ECO:0000256" key="6">
    <source>
        <dbReference type="ARBA" id="ARBA00022692"/>
    </source>
</evidence>
<evidence type="ECO:0000256" key="1">
    <source>
        <dbReference type="ARBA" id="ARBA00004383"/>
    </source>
</evidence>
<keyword evidence="7 10" id="KW-0653">Protein transport</keyword>
<protein>
    <recommendedName>
        <fullName evidence="10">Protein TonB</fullName>
    </recommendedName>
</protein>
<dbReference type="PROSITE" id="PS52015">
    <property type="entry name" value="TONB_CTD"/>
    <property type="match status" value="1"/>
</dbReference>
<feature type="domain" description="TonB C-terminal" evidence="12">
    <location>
        <begin position="102"/>
        <end position="191"/>
    </location>
</feature>
<keyword evidence="14" id="KW-1185">Reference proteome</keyword>